<dbReference type="Proteomes" id="UP000194798">
    <property type="component" value="Unassembled WGS sequence"/>
</dbReference>
<sequence length="158" mass="18782">MSRNLPDSVLKKSVEIARIEKVIDSELSWKDESGNKNYKKTNFVPVKNKIDKATIRNLFFMAAYKKSRIIDECEYSFALFYMENNTRYPILQLEVYGQFQQSHRSSEFSEIFFGPHLHFYNTQIELEEELGCNDFQEWVSLYCHIAKIELKIEIKTPF</sequence>
<dbReference type="RefSeq" id="WP_086486753.1">
    <property type="nucleotide sequence ID" value="NZ_MSLT01000002.1"/>
</dbReference>
<proteinExistence type="predicted"/>
<evidence type="ECO:0000313" key="1">
    <source>
        <dbReference type="EMBL" id="OUD16026.1"/>
    </source>
</evidence>
<evidence type="ECO:0000313" key="2">
    <source>
        <dbReference type="Proteomes" id="UP000194798"/>
    </source>
</evidence>
<keyword evidence="2" id="KW-1185">Reference proteome</keyword>
<dbReference type="EMBL" id="MSLT01000002">
    <property type="protein sequence ID" value="OUD16026.1"/>
    <property type="molecule type" value="Genomic_DNA"/>
</dbReference>
<reference evidence="1 2" key="1">
    <citation type="submission" date="2016-12" db="EMBL/GenBank/DDBJ databases">
        <title>Thioflexothrix psekupsii D3 genome sequencing and assembly.</title>
        <authorList>
            <person name="Fomenkov A."/>
            <person name="Vincze T."/>
            <person name="Grabovich M."/>
            <person name="Anton B.P."/>
            <person name="Dubinina G."/>
            <person name="Orlova M."/>
            <person name="Belousova E."/>
            <person name="Roberts R.J."/>
        </authorList>
    </citation>
    <scope>NUCLEOTIDE SEQUENCE [LARGE SCALE GENOMIC DNA]</scope>
    <source>
        <strain evidence="1">D3</strain>
    </source>
</reference>
<comment type="caution">
    <text evidence="1">The sequence shown here is derived from an EMBL/GenBank/DDBJ whole genome shotgun (WGS) entry which is preliminary data.</text>
</comment>
<dbReference type="AlphaFoldDB" id="A0A251XCE2"/>
<protein>
    <submittedName>
        <fullName evidence="1">Uncharacterized protein</fullName>
    </submittedName>
</protein>
<accession>A0A251XCE2</accession>
<organism evidence="1 2">
    <name type="scientific">Thioflexithrix psekupsensis</name>
    <dbReference type="NCBI Taxonomy" id="1570016"/>
    <lineage>
        <taxon>Bacteria</taxon>
        <taxon>Pseudomonadati</taxon>
        <taxon>Pseudomonadota</taxon>
        <taxon>Gammaproteobacteria</taxon>
        <taxon>Thiotrichales</taxon>
        <taxon>Thioflexithrix</taxon>
    </lineage>
</organism>
<gene>
    <name evidence="1" type="ORF">TPSD3_01080</name>
</gene>
<name>A0A251XCE2_9GAMM</name>